<name>A0A8K0X005_9PEZI</name>
<feature type="chain" id="PRO_5035472360" evidence="1">
    <location>
        <begin position="20"/>
        <end position="189"/>
    </location>
</feature>
<protein>
    <submittedName>
        <fullName evidence="2">Uncharacterized protein</fullName>
    </submittedName>
</protein>
<proteinExistence type="predicted"/>
<reference evidence="2" key="1">
    <citation type="journal article" date="2021" name="Nat. Commun.">
        <title>Genetic determinants of endophytism in the Arabidopsis root mycobiome.</title>
        <authorList>
            <person name="Mesny F."/>
            <person name="Miyauchi S."/>
            <person name="Thiergart T."/>
            <person name="Pickel B."/>
            <person name="Atanasova L."/>
            <person name="Karlsson M."/>
            <person name="Huettel B."/>
            <person name="Barry K.W."/>
            <person name="Haridas S."/>
            <person name="Chen C."/>
            <person name="Bauer D."/>
            <person name="Andreopoulos W."/>
            <person name="Pangilinan J."/>
            <person name="LaButti K."/>
            <person name="Riley R."/>
            <person name="Lipzen A."/>
            <person name="Clum A."/>
            <person name="Drula E."/>
            <person name="Henrissat B."/>
            <person name="Kohler A."/>
            <person name="Grigoriev I.V."/>
            <person name="Martin F.M."/>
            <person name="Hacquard S."/>
        </authorList>
    </citation>
    <scope>NUCLEOTIDE SEQUENCE</scope>
    <source>
        <strain evidence="2">MPI-CAGE-AT-0016</strain>
    </source>
</reference>
<dbReference type="Proteomes" id="UP000813385">
    <property type="component" value="Unassembled WGS sequence"/>
</dbReference>
<gene>
    <name evidence="2" type="ORF">B0T11DRAFT_301939</name>
</gene>
<comment type="caution">
    <text evidence="2">The sequence shown here is derived from an EMBL/GenBank/DDBJ whole genome shotgun (WGS) entry which is preliminary data.</text>
</comment>
<evidence type="ECO:0000256" key="1">
    <source>
        <dbReference type="SAM" id="SignalP"/>
    </source>
</evidence>
<organism evidence="2 3">
    <name type="scientific">Plectosphaerella cucumerina</name>
    <dbReference type="NCBI Taxonomy" id="40658"/>
    <lineage>
        <taxon>Eukaryota</taxon>
        <taxon>Fungi</taxon>
        <taxon>Dikarya</taxon>
        <taxon>Ascomycota</taxon>
        <taxon>Pezizomycotina</taxon>
        <taxon>Sordariomycetes</taxon>
        <taxon>Hypocreomycetidae</taxon>
        <taxon>Glomerellales</taxon>
        <taxon>Plectosphaerellaceae</taxon>
        <taxon>Plectosphaerella</taxon>
    </lineage>
</organism>
<dbReference type="OrthoDB" id="4827337at2759"/>
<evidence type="ECO:0000313" key="2">
    <source>
        <dbReference type="EMBL" id="KAH7349744.1"/>
    </source>
</evidence>
<accession>A0A8K0X005</accession>
<dbReference type="EMBL" id="JAGPXD010000006">
    <property type="protein sequence ID" value="KAH7349744.1"/>
    <property type="molecule type" value="Genomic_DNA"/>
</dbReference>
<keyword evidence="3" id="KW-1185">Reference proteome</keyword>
<dbReference type="AlphaFoldDB" id="A0A8K0X005"/>
<feature type="signal peptide" evidence="1">
    <location>
        <begin position="1"/>
        <end position="19"/>
    </location>
</feature>
<keyword evidence="1" id="KW-0732">Signal</keyword>
<sequence length="189" mass="20028">MLAPKTFISLLAAASAAFALPGSVVKGAGPEHALQARQDAPVTVTVNSDVESVPFTFTPFPAAATTRSLQRRNAFGTVLGGVRDLIIALNAEDLEKRERLTKEVSGRLAREFPGNAIVVTNVGFSFTDGEILQQDTIRFDAKIGATVTFEVLRFQKGTFTLQGDGGFINWAWSAPNPPCTGNGGTVTCV</sequence>
<evidence type="ECO:0000313" key="3">
    <source>
        <dbReference type="Proteomes" id="UP000813385"/>
    </source>
</evidence>